<accession>A0A645ECB7</accession>
<dbReference type="InterPro" id="IPR032485">
    <property type="entry name" value="LRP1-like_beta_prop"/>
</dbReference>
<sequence length="153" mass="18105">MDNSGQEKVLFRYDANEGDMRMPDWIDHSTIIYARYSPLFYSTEIFSMDSNGKNEIRLTFNDANDYYPKFSNNKIAFTSKPRDKPHFRIWTMNTDGSNLKQLTDHQAYTCDWSPDGKYIVYTDARKENGRLWIMDADGGNKRQLTFEHHFVNF</sequence>
<feature type="domain" description="Prolow-density lipoprotein receptor-related protein 1-like beta-propeller" evidence="1">
    <location>
        <begin position="3"/>
        <end position="149"/>
    </location>
</feature>
<reference evidence="2" key="1">
    <citation type="submission" date="2019-08" db="EMBL/GenBank/DDBJ databases">
        <authorList>
            <person name="Kucharzyk K."/>
            <person name="Murdoch R.W."/>
            <person name="Higgins S."/>
            <person name="Loffler F."/>
        </authorList>
    </citation>
    <scope>NUCLEOTIDE SEQUENCE</scope>
</reference>
<gene>
    <name evidence="2" type="primary">tolB_14</name>
    <name evidence="2" type="ORF">SDC9_145599</name>
</gene>
<name>A0A645ECB7_9ZZZZ</name>
<dbReference type="Pfam" id="PF16472">
    <property type="entry name" value="DUF5050"/>
    <property type="match status" value="1"/>
</dbReference>
<comment type="caution">
    <text evidence="2">The sequence shown here is derived from an EMBL/GenBank/DDBJ whole genome shotgun (WGS) entry which is preliminary data.</text>
</comment>
<dbReference type="Gene3D" id="2.120.10.30">
    <property type="entry name" value="TolB, C-terminal domain"/>
    <property type="match status" value="1"/>
</dbReference>
<dbReference type="AlphaFoldDB" id="A0A645ECB7"/>
<dbReference type="PANTHER" id="PTHR36842">
    <property type="entry name" value="PROTEIN TOLB HOMOLOG"/>
    <property type="match status" value="1"/>
</dbReference>
<dbReference type="InterPro" id="IPR011042">
    <property type="entry name" value="6-blade_b-propeller_TolB-like"/>
</dbReference>
<evidence type="ECO:0000259" key="1">
    <source>
        <dbReference type="Pfam" id="PF16472"/>
    </source>
</evidence>
<evidence type="ECO:0000313" key="2">
    <source>
        <dbReference type="EMBL" id="MPM98413.1"/>
    </source>
</evidence>
<organism evidence="2">
    <name type="scientific">bioreactor metagenome</name>
    <dbReference type="NCBI Taxonomy" id="1076179"/>
    <lineage>
        <taxon>unclassified sequences</taxon>
        <taxon>metagenomes</taxon>
        <taxon>ecological metagenomes</taxon>
    </lineage>
</organism>
<dbReference type="EMBL" id="VSSQ01044584">
    <property type="protein sequence ID" value="MPM98413.1"/>
    <property type="molecule type" value="Genomic_DNA"/>
</dbReference>
<dbReference type="PANTHER" id="PTHR36842:SF1">
    <property type="entry name" value="PROTEIN TOLB"/>
    <property type="match status" value="1"/>
</dbReference>
<dbReference type="SUPFAM" id="SSF69304">
    <property type="entry name" value="Tricorn protease N-terminal domain"/>
    <property type="match status" value="1"/>
</dbReference>
<proteinExistence type="predicted"/>
<protein>
    <submittedName>
        <fullName evidence="2">Protein TolB</fullName>
    </submittedName>
</protein>